<dbReference type="PANTHER" id="PTHR22640">
    <property type="entry name" value="STRUCTURAL MAINTENANCE OF CHROMOSOMES FLEXIBLE HINGE DOMAIN-CONTAINING PROTEIN 1"/>
    <property type="match status" value="1"/>
</dbReference>
<dbReference type="VEuPathDB" id="VectorBase:BGLAX_037962"/>
<protein>
    <submittedName>
        <fullName evidence="2">Uncharacterized protein</fullName>
    </submittedName>
</protein>
<dbReference type="STRING" id="6526.A0A2C9LS70"/>
<name>A0A2C9LS70_BIOGL</name>
<dbReference type="Proteomes" id="UP000076420">
    <property type="component" value="Unassembled WGS sequence"/>
</dbReference>
<reference evidence="2" key="1">
    <citation type="submission" date="2020-05" db="UniProtKB">
        <authorList>
            <consortium name="EnsemblMetazoa"/>
        </authorList>
    </citation>
    <scope>IDENTIFICATION</scope>
    <source>
        <strain evidence="2">BB02</strain>
    </source>
</reference>
<dbReference type="PANTHER" id="PTHR22640:SF2">
    <property type="entry name" value="STRUCTURAL MAINTENANCE OF CHROMOSOMES FLEXIBLE HINGE DOMAIN-CONTAINING PROTEIN 1"/>
    <property type="match status" value="1"/>
</dbReference>
<dbReference type="GO" id="GO:0006302">
    <property type="term" value="P:double-strand break repair"/>
    <property type="evidence" value="ECO:0007669"/>
    <property type="project" value="InterPro"/>
</dbReference>
<accession>A0A2C9LS70</accession>
<feature type="coiled-coil region" evidence="1">
    <location>
        <begin position="22"/>
        <end position="53"/>
    </location>
</feature>
<organism evidence="2 3">
    <name type="scientific">Biomphalaria glabrata</name>
    <name type="common">Bloodfluke planorb</name>
    <name type="synonym">Freshwater snail</name>
    <dbReference type="NCBI Taxonomy" id="6526"/>
    <lineage>
        <taxon>Eukaryota</taxon>
        <taxon>Metazoa</taxon>
        <taxon>Spiralia</taxon>
        <taxon>Lophotrochozoa</taxon>
        <taxon>Mollusca</taxon>
        <taxon>Gastropoda</taxon>
        <taxon>Heterobranchia</taxon>
        <taxon>Euthyneura</taxon>
        <taxon>Panpulmonata</taxon>
        <taxon>Hygrophila</taxon>
        <taxon>Lymnaeoidea</taxon>
        <taxon>Planorbidae</taxon>
        <taxon>Biomphalaria</taxon>
    </lineage>
</organism>
<dbReference type="KEGG" id="bgt:106058190"/>
<evidence type="ECO:0000313" key="2">
    <source>
        <dbReference type="EnsemblMetazoa" id="BGLB034379-PA"/>
    </source>
</evidence>
<sequence>MASLSVERDTLQSTIKTYKSMFETQQQLIAELRAAVNETLKEEQNLRGELRKQNIPGTQLQSVETVDKLIAARVKEREQVLRSPRRTCSLSPAETSDTDILGKVRVHLNQIHLMFRHFNKYLKLNLVRSHLSWLNFYFFF</sequence>
<dbReference type="InterPro" id="IPR038892">
    <property type="entry name" value="SMCHD1"/>
</dbReference>
<evidence type="ECO:0000256" key="1">
    <source>
        <dbReference type="SAM" id="Coils"/>
    </source>
</evidence>
<dbReference type="EnsemblMetazoa" id="BGLB034379-RA">
    <property type="protein sequence ID" value="BGLB034379-PA"/>
    <property type="gene ID" value="BGLB034379"/>
</dbReference>
<dbReference type="AlphaFoldDB" id="A0A2C9LS70"/>
<proteinExistence type="predicted"/>
<dbReference type="VEuPathDB" id="VectorBase:BGLB034379"/>
<keyword evidence="1" id="KW-0175">Coiled coil</keyword>
<evidence type="ECO:0000313" key="3">
    <source>
        <dbReference type="Proteomes" id="UP000076420"/>
    </source>
</evidence>
<gene>
    <name evidence="2" type="primary">106058190</name>
</gene>